<evidence type="ECO:0000256" key="1">
    <source>
        <dbReference type="SAM" id="MobiDB-lite"/>
    </source>
</evidence>
<dbReference type="AlphaFoldDB" id="A0A1L7XC65"/>
<accession>A0A1L7XC65</accession>
<dbReference type="Proteomes" id="UP000184330">
    <property type="component" value="Unassembled WGS sequence"/>
</dbReference>
<sequence length="204" mass="21723">MLVLSSIEDPLHFPCALFLVRGSSCSVVDIAKEERKETSPEPVVDKAAKETPKEPASKDIPLPFTVEHVSQPATPSEEKPEQPKAEEAKPVPQEPEPSTSTEVKAFEIAVPAVLAAAVATASVAKVISSAPEPTTAPLSPTIASRESVDYLHKSMLPLPRSSNPTVNTASYIDAELDSINETLQQLTKTISQTSATQPAVESCR</sequence>
<name>A0A1L7XC65_9HELO</name>
<protein>
    <submittedName>
        <fullName evidence="2">Uncharacterized protein</fullName>
    </submittedName>
</protein>
<keyword evidence="3" id="KW-1185">Reference proteome</keyword>
<evidence type="ECO:0000313" key="2">
    <source>
        <dbReference type="EMBL" id="CZR62621.1"/>
    </source>
</evidence>
<proteinExistence type="predicted"/>
<organism evidence="2 3">
    <name type="scientific">Phialocephala subalpina</name>
    <dbReference type="NCBI Taxonomy" id="576137"/>
    <lineage>
        <taxon>Eukaryota</taxon>
        <taxon>Fungi</taxon>
        <taxon>Dikarya</taxon>
        <taxon>Ascomycota</taxon>
        <taxon>Pezizomycotina</taxon>
        <taxon>Leotiomycetes</taxon>
        <taxon>Helotiales</taxon>
        <taxon>Mollisiaceae</taxon>
        <taxon>Phialocephala</taxon>
        <taxon>Phialocephala fortinii species complex</taxon>
    </lineage>
</organism>
<dbReference type="EMBL" id="FJOG01000021">
    <property type="protein sequence ID" value="CZR62621.1"/>
    <property type="molecule type" value="Genomic_DNA"/>
</dbReference>
<reference evidence="2 3" key="1">
    <citation type="submission" date="2016-03" db="EMBL/GenBank/DDBJ databases">
        <authorList>
            <person name="Ploux O."/>
        </authorList>
    </citation>
    <scope>NUCLEOTIDE SEQUENCE [LARGE SCALE GENOMIC DNA]</scope>
    <source>
        <strain evidence="2 3">UAMH 11012</strain>
    </source>
</reference>
<feature type="compositionally biased region" description="Basic and acidic residues" evidence="1">
    <location>
        <begin position="33"/>
        <end position="57"/>
    </location>
</feature>
<feature type="compositionally biased region" description="Basic and acidic residues" evidence="1">
    <location>
        <begin position="76"/>
        <end position="89"/>
    </location>
</feature>
<feature type="region of interest" description="Disordered" evidence="1">
    <location>
        <begin position="33"/>
        <end position="100"/>
    </location>
</feature>
<gene>
    <name evidence="2" type="ORF">PAC_12518</name>
</gene>
<evidence type="ECO:0000313" key="3">
    <source>
        <dbReference type="Proteomes" id="UP000184330"/>
    </source>
</evidence>